<sequence>MAMQEAGLLSQDDAPMPTEPEPVTATLSAKPSSRGRVIWRRLQHTPRFWIGASVLVLIVLLAIFGQFLTQWSPTDQDVDNMNYPPTIVHWFGTDILGHDLFAQIVSGLQKSLIIGFVAGPASTLIAGVVGATAGYLGGWGDKAIAWVIDLMLVLPAFFILVLLYPFTKGSWVVMMIFLAVTGWMIMAQVIRNQTRSLREREFVKGARYMGFSTWSVVRRHIIPNVASLLIIDATLGIAAMILAETSLSFFGFGVQPPAVSLGTLLADGQSAATTRPWLFLFPAGTLIVLLLAISLVGDALRDAIDPTSGVNRA</sequence>
<keyword evidence="7" id="KW-0653">Protein transport</keyword>
<dbReference type="InterPro" id="IPR025966">
    <property type="entry name" value="OppC_N"/>
</dbReference>
<keyword evidence="3" id="KW-1003">Cell membrane</keyword>
<keyword evidence="6" id="KW-0571">Peptide transport</keyword>
<evidence type="ECO:0000256" key="4">
    <source>
        <dbReference type="ARBA" id="ARBA00022519"/>
    </source>
</evidence>
<dbReference type="Gene3D" id="1.10.3720.10">
    <property type="entry name" value="MetI-like"/>
    <property type="match status" value="1"/>
</dbReference>
<feature type="region of interest" description="Disordered" evidence="13">
    <location>
        <begin position="1"/>
        <end position="27"/>
    </location>
</feature>
<reference evidence="16" key="1">
    <citation type="journal article" date="2019" name="Int. J. Syst. Evol. Microbiol.">
        <title>The Global Catalogue of Microorganisms (GCM) 10K type strain sequencing project: providing services to taxonomists for standard genome sequencing and annotation.</title>
        <authorList>
            <consortium name="The Broad Institute Genomics Platform"/>
            <consortium name="The Broad Institute Genome Sequencing Center for Infectious Disease"/>
            <person name="Wu L."/>
            <person name="Ma J."/>
        </authorList>
    </citation>
    <scope>NUCLEOTIDE SEQUENCE [LARGE SCALE GENOMIC DNA]</scope>
    <source>
        <strain evidence="16">JCM 16950</strain>
    </source>
</reference>
<evidence type="ECO:0000313" key="15">
    <source>
        <dbReference type="EMBL" id="GAA3761551.1"/>
    </source>
</evidence>
<proteinExistence type="inferred from homology"/>
<dbReference type="Pfam" id="PF00528">
    <property type="entry name" value="BPD_transp_1"/>
    <property type="match status" value="1"/>
</dbReference>
<evidence type="ECO:0000256" key="5">
    <source>
        <dbReference type="ARBA" id="ARBA00022692"/>
    </source>
</evidence>
<evidence type="ECO:0000256" key="13">
    <source>
        <dbReference type="SAM" id="MobiDB-lite"/>
    </source>
</evidence>
<evidence type="ECO:0000256" key="6">
    <source>
        <dbReference type="ARBA" id="ARBA00022856"/>
    </source>
</evidence>
<keyword evidence="9 12" id="KW-0472">Membrane</keyword>
<keyword evidence="4" id="KW-0997">Cell inner membrane</keyword>
<comment type="similarity">
    <text evidence="10">Belongs to the binding-protein-dependent transport system permease family. OppBC subfamily.</text>
</comment>
<evidence type="ECO:0000256" key="11">
    <source>
        <dbReference type="ARBA" id="ARBA00072251"/>
    </source>
</evidence>
<comment type="caution">
    <text evidence="15">The sequence shown here is derived from an EMBL/GenBank/DDBJ whole genome shotgun (WGS) entry which is preliminary data.</text>
</comment>
<evidence type="ECO:0000256" key="10">
    <source>
        <dbReference type="ARBA" id="ARBA00024202"/>
    </source>
</evidence>
<feature type="transmembrane region" description="Helical" evidence="12">
    <location>
        <begin position="48"/>
        <end position="68"/>
    </location>
</feature>
<dbReference type="PANTHER" id="PTHR43386">
    <property type="entry name" value="OLIGOPEPTIDE TRANSPORT SYSTEM PERMEASE PROTEIN APPC"/>
    <property type="match status" value="1"/>
</dbReference>
<dbReference type="InterPro" id="IPR050366">
    <property type="entry name" value="BP-dependent_transpt_permease"/>
</dbReference>
<dbReference type="Proteomes" id="UP001500540">
    <property type="component" value="Unassembled WGS sequence"/>
</dbReference>
<organism evidence="15 16">
    <name type="scientific">Microbacterium kribbense</name>
    <dbReference type="NCBI Taxonomy" id="433645"/>
    <lineage>
        <taxon>Bacteria</taxon>
        <taxon>Bacillati</taxon>
        <taxon>Actinomycetota</taxon>
        <taxon>Actinomycetes</taxon>
        <taxon>Micrococcales</taxon>
        <taxon>Microbacteriaceae</taxon>
        <taxon>Microbacterium</taxon>
    </lineage>
</organism>
<name>A0ABP7GD44_9MICO</name>
<evidence type="ECO:0000256" key="2">
    <source>
        <dbReference type="ARBA" id="ARBA00022448"/>
    </source>
</evidence>
<evidence type="ECO:0000256" key="7">
    <source>
        <dbReference type="ARBA" id="ARBA00022927"/>
    </source>
</evidence>
<evidence type="ECO:0000256" key="12">
    <source>
        <dbReference type="RuleBase" id="RU363032"/>
    </source>
</evidence>
<evidence type="ECO:0000259" key="14">
    <source>
        <dbReference type="PROSITE" id="PS50928"/>
    </source>
</evidence>
<comment type="subcellular location">
    <subcellularLocation>
        <location evidence="1">Cell inner membrane</location>
        <topology evidence="1">Multi-pass membrane protein</topology>
    </subcellularLocation>
    <subcellularLocation>
        <location evidence="12">Cell membrane</location>
        <topology evidence="12">Multi-pass membrane protein</topology>
    </subcellularLocation>
</comment>
<feature type="transmembrane region" description="Helical" evidence="12">
    <location>
        <begin position="112"/>
        <end position="136"/>
    </location>
</feature>
<feature type="transmembrane region" description="Helical" evidence="12">
    <location>
        <begin position="143"/>
        <end position="164"/>
    </location>
</feature>
<evidence type="ECO:0000256" key="9">
    <source>
        <dbReference type="ARBA" id="ARBA00023136"/>
    </source>
</evidence>
<feature type="domain" description="ABC transmembrane type-1" evidence="14">
    <location>
        <begin position="108"/>
        <end position="297"/>
    </location>
</feature>
<evidence type="ECO:0000256" key="8">
    <source>
        <dbReference type="ARBA" id="ARBA00022989"/>
    </source>
</evidence>
<keyword evidence="2 12" id="KW-0813">Transport</keyword>
<evidence type="ECO:0000313" key="16">
    <source>
        <dbReference type="Proteomes" id="UP001500540"/>
    </source>
</evidence>
<keyword evidence="16" id="KW-1185">Reference proteome</keyword>
<dbReference type="Pfam" id="PF12911">
    <property type="entry name" value="OppC_N"/>
    <property type="match status" value="1"/>
</dbReference>
<evidence type="ECO:0000256" key="3">
    <source>
        <dbReference type="ARBA" id="ARBA00022475"/>
    </source>
</evidence>
<dbReference type="InterPro" id="IPR035906">
    <property type="entry name" value="MetI-like_sf"/>
</dbReference>
<dbReference type="EMBL" id="BAABAF010000004">
    <property type="protein sequence ID" value="GAA3761551.1"/>
    <property type="molecule type" value="Genomic_DNA"/>
</dbReference>
<dbReference type="RefSeq" id="WP_344781684.1">
    <property type="nucleotide sequence ID" value="NZ_BAABAF010000004.1"/>
</dbReference>
<feature type="transmembrane region" description="Helical" evidence="12">
    <location>
        <begin position="221"/>
        <end position="243"/>
    </location>
</feature>
<dbReference type="InterPro" id="IPR000515">
    <property type="entry name" value="MetI-like"/>
</dbReference>
<dbReference type="PROSITE" id="PS50928">
    <property type="entry name" value="ABC_TM1"/>
    <property type="match status" value="1"/>
</dbReference>
<dbReference type="PANTHER" id="PTHR43386:SF2">
    <property type="entry name" value="OLIGOPEPTIDE TRANSPORT SYSTEM PERMEASE PROTEIN OPPC"/>
    <property type="match status" value="1"/>
</dbReference>
<keyword evidence="8 12" id="KW-1133">Transmembrane helix</keyword>
<keyword evidence="5 12" id="KW-0812">Transmembrane</keyword>
<accession>A0ABP7GD44</accession>
<dbReference type="CDD" id="cd06261">
    <property type="entry name" value="TM_PBP2"/>
    <property type="match status" value="1"/>
</dbReference>
<dbReference type="SUPFAM" id="SSF161098">
    <property type="entry name" value="MetI-like"/>
    <property type="match status" value="1"/>
</dbReference>
<evidence type="ECO:0000256" key="1">
    <source>
        <dbReference type="ARBA" id="ARBA00004429"/>
    </source>
</evidence>
<feature type="transmembrane region" description="Helical" evidence="12">
    <location>
        <begin position="278"/>
        <end position="297"/>
    </location>
</feature>
<protein>
    <recommendedName>
        <fullName evidence="11">Oligopeptide transport system permease protein OppC</fullName>
    </recommendedName>
</protein>
<gene>
    <name evidence="15" type="ORF">GCM10022240_12600</name>
</gene>
<feature type="transmembrane region" description="Helical" evidence="12">
    <location>
        <begin position="170"/>
        <end position="190"/>
    </location>
</feature>